<evidence type="ECO:0000256" key="11">
    <source>
        <dbReference type="ARBA" id="ARBA00023186"/>
    </source>
</evidence>
<dbReference type="GO" id="GO:0043138">
    <property type="term" value="F:3'-5' DNA helicase activity"/>
    <property type="evidence" value="ECO:0007669"/>
    <property type="project" value="TreeGrafter"/>
</dbReference>
<evidence type="ECO:0000256" key="1">
    <source>
        <dbReference type="ARBA" id="ARBA00004141"/>
    </source>
</evidence>
<dbReference type="STRING" id="7238.B4INI1"/>
<protein>
    <submittedName>
        <fullName evidence="14">GM22806</fullName>
    </submittedName>
</protein>
<dbReference type="InterPro" id="IPR036388">
    <property type="entry name" value="WH-like_DNA-bd_sf"/>
</dbReference>
<reference evidence="14 15" key="1">
    <citation type="journal article" date="2007" name="Nature">
        <title>Evolution of genes and genomes on the Drosophila phylogeny.</title>
        <authorList>
            <consortium name="Drosophila 12 Genomes Consortium"/>
            <person name="Clark A.G."/>
            <person name="Eisen M.B."/>
            <person name="Smith D.R."/>
            <person name="Bergman C.M."/>
            <person name="Oliver B."/>
            <person name="Markow T.A."/>
            <person name="Kaufman T.C."/>
            <person name="Kellis M."/>
            <person name="Gelbart W."/>
            <person name="Iyer V.N."/>
            <person name="Pollard D.A."/>
            <person name="Sackton T.B."/>
            <person name="Larracuente A.M."/>
            <person name="Singh N.D."/>
            <person name="Abad J.P."/>
            <person name="Abt D.N."/>
            <person name="Adryan B."/>
            <person name="Aguade M."/>
            <person name="Akashi H."/>
            <person name="Anderson W.W."/>
            <person name="Aquadro C.F."/>
            <person name="Ardell D.H."/>
            <person name="Arguello R."/>
            <person name="Artieri C.G."/>
            <person name="Barbash D.A."/>
            <person name="Barker D."/>
            <person name="Barsanti P."/>
            <person name="Batterham P."/>
            <person name="Batzoglou S."/>
            <person name="Begun D."/>
            <person name="Bhutkar A."/>
            <person name="Blanco E."/>
            <person name="Bosak S.A."/>
            <person name="Bradley R.K."/>
            <person name="Brand A.D."/>
            <person name="Brent M.R."/>
            <person name="Brooks A.N."/>
            <person name="Brown R.H."/>
            <person name="Butlin R.K."/>
            <person name="Caggese C."/>
            <person name="Calvi B.R."/>
            <person name="Bernardo de Carvalho A."/>
            <person name="Caspi A."/>
            <person name="Castrezana S."/>
            <person name="Celniker S.E."/>
            <person name="Chang J.L."/>
            <person name="Chapple C."/>
            <person name="Chatterji S."/>
            <person name="Chinwalla A."/>
            <person name="Civetta A."/>
            <person name="Clifton S.W."/>
            <person name="Comeron J.M."/>
            <person name="Costello J.C."/>
            <person name="Coyne J.A."/>
            <person name="Daub J."/>
            <person name="David R.G."/>
            <person name="Delcher A.L."/>
            <person name="Delehaunty K."/>
            <person name="Do C.B."/>
            <person name="Ebling H."/>
            <person name="Edwards K."/>
            <person name="Eickbush T."/>
            <person name="Evans J.D."/>
            <person name="Filipski A."/>
            <person name="Findeiss S."/>
            <person name="Freyhult E."/>
            <person name="Fulton L."/>
            <person name="Fulton R."/>
            <person name="Garcia A.C."/>
            <person name="Gardiner A."/>
            <person name="Garfield D.A."/>
            <person name="Garvin B.E."/>
            <person name="Gibson G."/>
            <person name="Gilbert D."/>
            <person name="Gnerre S."/>
            <person name="Godfrey J."/>
            <person name="Good R."/>
            <person name="Gotea V."/>
            <person name="Gravely B."/>
            <person name="Greenberg A.J."/>
            <person name="Griffiths-Jones S."/>
            <person name="Gross S."/>
            <person name="Guigo R."/>
            <person name="Gustafson E.A."/>
            <person name="Haerty W."/>
            <person name="Hahn M.W."/>
            <person name="Halligan D.L."/>
            <person name="Halpern A.L."/>
            <person name="Halter G.M."/>
            <person name="Han M.V."/>
            <person name="Heger A."/>
            <person name="Hillier L."/>
            <person name="Hinrichs A.S."/>
            <person name="Holmes I."/>
            <person name="Hoskins R.A."/>
            <person name="Hubisz M.J."/>
            <person name="Hultmark D."/>
            <person name="Huntley M.A."/>
            <person name="Jaffe D.B."/>
            <person name="Jagadeeshan S."/>
            <person name="Jeck W.R."/>
            <person name="Johnson J."/>
            <person name="Jones C.D."/>
            <person name="Jordan W.C."/>
            <person name="Karpen G.H."/>
            <person name="Kataoka E."/>
            <person name="Keightley P.D."/>
            <person name="Kheradpour P."/>
            <person name="Kirkness E.F."/>
            <person name="Koerich L.B."/>
            <person name="Kristiansen K."/>
            <person name="Kudrna D."/>
            <person name="Kulathinal R.J."/>
            <person name="Kumar S."/>
            <person name="Kwok R."/>
            <person name="Lander E."/>
            <person name="Langley C.H."/>
            <person name="Lapoint R."/>
            <person name="Lazzaro B.P."/>
            <person name="Lee S.J."/>
            <person name="Levesque L."/>
            <person name="Li R."/>
            <person name="Lin C.F."/>
            <person name="Lin M.F."/>
            <person name="Lindblad-Toh K."/>
            <person name="Llopart A."/>
            <person name="Long M."/>
            <person name="Low L."/>
            <person name="Lozovsky E."/>
            <person name="Lu J."/>
            <person name="Luo M."/>
            <person name="Machado C.A."/>
            <person name="Makalowski W."/>
            <person name="Marzo M."/>
            <person name="Matsuda M."/>
            <person name="Matzkin L."/>
            <person name="McAllister B."/>
            <person name="McBride C.S."/>
            <person name="McKernan B."/>
            <person name="McKernan K."/>
            <person name="Mendez-Lago M."/>
            <person name="Minx P."/>
            <person name="Mollenhauer M.U."/>
            <person name="Montooth K."/>
            <person name="Mount S.M."/>
            <person name="Mu X."/>
            <person name="Myers E."/>
            <person name="Negre B."/>
            <person name="Newfeld S."/>
            <person name="Nielsen R."/>
            <person name="Noor M.A."/>
            <person name="O'Grady P."/>
            <person name="Pachter L."/>
            <person name="Papaceit M."/>
            <person name="Parisi M.J."/>
            <person name="Parisi M."/>
            <person name="Parts L."/>
            <person name="Pedersen J.S."/>
            <person name="Pesole G."/>
            <person name="Phillippy A.M."/>
            <person name="Ponting C.P."/>
            <person name="Pop M."/>
            <person name="Porcelli D."/>
            <person name="Powell J.R."/>
            <person name="Prohaska S."/>
            <person name="Pruitt K."/>
            <person name="Puig M."/>
            <person name="Quesneville H."/>
            <person name="Ram K.R."/>
            <person name="Rand D."/>
            <person name="Rasmussen M.D."/>
            <person name="Reed L.K."/>
            <person name="Reenan R."/>
            <person name="Reily A."/>
            <person name="Remington K.A."/>
            <person name="Rieger T.T."/>
            <person name="Ritchie M.G."/>
            <person name="Robin C."/>
            <person name="Rogers Y.H."/>
            <person name="Rohde C."/>
            <person name="Rozas J."/>
            <person name="Rubenfield M.J."/>
            <person name="Ruiz A."/>
            <person name="Russo S."/>
            <person name="Salzberg S.L."/>
            <person name="Sanchez-Gracia A."/>
            <person name="Saranga D.J."/>
            <person name="Sato H."/>
            <person name="Schaeffer S.W."/>
            <person name="Schatz M.C."/>
            <person name="Schlenke T."/>
            <person name="Schwartz R."/>
            <person name="Segarra C."/>
            <person name="Singh R.S."/>
            <person name="Sirot L."/>
            <person name="Sirota M."/>
            <person name="Sisneros N.B."/>
            <person name="Smith C.D."/>
            <person name="Smith T.F."/>
            <person name="Spieth J."/>
            <person name="Stage D.E."/>
            <person name="Stark A."/>
            <person name="Stephan W."/>
            <person name="Strausberg R.L."/>
            <person name="Strempel S."/>
            <person name="Sturgill D."/>
            <person name="Sutton G."/>
            <person name="Sutton G.G."/>
            <person name="Tao W."/>
            <person name="Teichmann S."/>
            <person name="Tobari Y.N."/>
            <person name="Tomimura Y."/>
            <person name="Tsolas J.M."/>
            <person name="Valente V.L."/>
            <person name="Venter E."/>
            <person name="Venter J.C."/>
            <person name="Vicario S."/>
            <person name="Vieira F.G."/>
            <person name="Vilella A.J."/>
            <person name="Villasante A."/>
            <person name="Walenz B."/>
            <person name="Wang J."/>
            <person name="Wasserman M."/>
            <person name="Watts T."/>
            <person name="Wilson D."/>
            <person name="Wilson R.K."/>
            <person name="Wing R.A."/>
            <person name="Wolfner M.F."/>
            <person name="Wong A."/>
            <person name="Wong G.K."/>
            <person name="Wu C.I."/>
            <person name="Wu G."/>
            <person name="Yamamoto D."/>
            <person name="Yang H.P."/>
            <person name="Yang S.P."/>
            <person name="Yorke J.A."/>
            <person name="Yoshida K."/>
            <person name="Zdobnov E."/>
            <person name="Zhang P."/>
            <person name="Zhang Y."/>
            <person name="Zimin A.V."/>
            <person name="Baldwin J."/>
            <person name="Abdouelleil A."/>
            <person name="Abdulkadir J."/>
            <person name="Abebe A."/>
            <person name="Abera B."/>
            <person name="Abreu J."/>
            <person name="Acer S.C."/>
            <person name="Aftuck L."/>
            <person name="Alexander A."/>
            <person name="An P."/>
            <person name="Anderson E."/>
            <person name="Anderson S."/>
            <person name="Arachi H."/>
            <person name="Azer M."/>
            <person name="Bachantsang P."/>
            <person name="Barry A."/>
            <person name="Bayul T."/>
            <person name="Berlin A."/>
            <person name="Bessette D."/>
            <person name="Bloom T."/>
            <person name="Blye J."/>
            <person name="Boguslavskiy L."/>
            <person name="Bonnet C."/>
            <person name="Boukhgalter B."/>
            <person name="Bourzgui I."/>
            <person name="Brown A."/>
            <person name="Cahill P."/>
            <person name="Channer S."/>
            <person name="Cheshatsang Y."/>
            <person name="Chuda L."/>
            <person name="Citroen M."/>
            <person name="Collymore A."/>
            <person name="Cooke P."/>
            <person name="Costello M."/>
            <person name="D'Aco K."/>
            <person name="Daza R."/>
            <person name="De Haan G."/>
            <person name="DeGray S."/>
            <person name="DeMaso C."/>
            <person name="Dhargay N."/>
            <person name="Dooley K."/>
            <person name="Dooley E."/>
            <person name="Doricent M."/>
            <person name="Dorje P."/>
            <person name="Dorjee K."/>
            <person name="Dupes A."/>
            <person name="Elong R."/>
            <person name="Falk J."/>
            <person name="Farina A."/>
            <person name="Faro S."/>
            <person name="Ferguson D."/>
            <person name="Fisher S."/>
            <person name="Foley C.D."/>
            <person name="Franke A."/>
            <person name="Friedrich D."/>
            <person name="Gadbois L."/>
            <person name="Gearin G."/>
            <person name="Gearin C.R."/>
            <person name="Giannoukos G."/>
            <person name="Goode T."/>
            <person name="Graham J."/>
            <person name="Grandbois E."/>
            <person name="Grewal S."/>
            <person name="Gyaltsen K."/>
            <person name="Hafez N."/>
            <person name="Hagos B."/>
            <person name="Hall J."/>
            <person name="Henson C."/>
            <person name="Hollinger A."/>
            <person name="Honan T."/>
            <person name="Huard M.D."/>
            <person name="Hughes L."/>
            <person name="Hurhula B."/>
            <person name="Husby M.E."/>
            <person name="Kamat A."/>
            <person name="Kanga B."/>
            <person name="Kashin S."/>
            <person name="Khazanovich D."/>
            <person name="Kisner P."/>
            <person name="Lance K."/>
            <person name="Lara M."/>
            <person name="Lee W."/>
            <person name="Lennon N."/>
            <person name="Letendre F."/>
            <person name="LeVine R."/>
            <person name="Lipovsky A."/>
            <person name="Liu X."/>
            <person name="Liu J."/>
            <person name="Liu S."/>
            <person name="Lokyitsang T."/>
            <person name="Lokyitsang Y."/>
            <person name="Lubonja R."/>
            <person name="Lui A."/>
            <person name="MacDonald P."/>
            <person name="Magnisalis V."/>
            <person name="Maru K."/>
            <person name="Matthews C."/>
            <person name="McCusker W."/>
            <person name="McDonough S."/>
            <person name="Mehta T."/>
            <person name="Meldrim J."/>
            <person name="Meneus L."/>
            <person name="Mihai O."/>
            <person name="Mihalev A."/>
            <person name="Mihova T."/>
            <person name="Mittelman R."/>
            <person name="Mlenga V."/>
            <person name="Montmayeur A."/>
            <person name="Mulrain L."/>
            <person name="Navidi A."/>
            <person name="Naylor J."/>
            <person name="Negash T."/>
            <person name="Nguyen T."/>
            <person name="Nguyen N."/>
            <person name="Nicol R."/>
            <person name="Norbu C."/>
            <person name="Norbu N."/>
            <person name="Novod N."/>
            <person name="O'Neill B."/>
            <person name="Osman S."/>
            <person name="Markiewicz E."/>
            <person name="Oyono O.L."/>
            <person name="Patti C."/>
            <person name="Phunkhang P."/>
            <person name="Pierre F."/>
            <person name="Priest M."/>
            <person name="Raghuraman S."/>
            <person name="Rege F."/>
            <person name="Reyes R."/>
            <person name="Rise C."/>
            <person name="Rogov P."/>
            <person name="Ross K."/>
            <person name="Ryan E."/>
            <person name="Settipalli S."/>
            <person name="Shea T."/>
            <person name="Sherpa N."/>
            <person name="Shi L."/>
            <person name="Shih D."/>
            <person name="Sparrow T."/>
            <person name="Spaulding J."/>
            <person name="Stalker J."/>
            <person name="Stange-Thomann N."/>
            <person name="Stavropoulos S."/>
            <person name="Stone C."/>
            <person name="Strader C."/>
            <person name="Tesfaye S."/>
            <person name="Thomson T."/>
            <person name="Thoulutsang Y."/>
            <person name="Thoulutsang D."/>
            <person name="Topham K."/>
            <person name="Topping I."/>
            <person name="Tsamla T."/>
            <person name="Vassiliev H."/>
            <person name="Vo A."/>
            <person name="Wangchuk T."/>
            <person name="Wangdi T."/>
            <person name="Weiand M."/>
            <person name="Wilkinson J."/>
            <person name="Wilson A."/>
            <person name="Yadav S."/>
            <person name="Young G."/>
            <person name="Yu Q."/>
            <person name="Zembek L."/>
            <person name="Zhong D."/>
            <person name="Zimmer A."/>
            <person name="Zwirko Z."/>
            <person name="Jaffe D.B."/>
            <person name="Alvarez P."/>
            <person name="Brockman W."/>
            <person name="Butler J."/>
            <person name="Chin C."/>
            <person name="Gnerre S."/>
            <person name="Grabherr M."/>
            <person name="Kleber M."/>
            <person name="Mauceli E."/>
            <person name="MacCallum I."/>
        </authorList>
    </citation>
    <scope>NUCLEOTIDE SEQUENCE [LARGE SCALE GENOMIC DNA]</scope>
    <source>
        <strain evidence="15">Rob3c / Tucson 14021-0248.25</strain>
    </source>
</reference>
<dbReference type="FunFam" id="1.10.3380.10:FF:000002">
    <property type="entry name" value="Activating signal cointegrator 1 complex subunit 3"/>
    <property type="match status" value="1"/>
</dbReference>
<dbReference type="EMBL" id="CH482278">
    <property type="protein sequence ID" value="EDW50879.1"/>
    <property type="molecule type" value="Genomic_DNA"/>
</dbReference>
<dbReference type="PANTHER" id="PTHR24075:SF6">
    <property type="entry name" value="ACTIVATING SIGNAL COINTEGRATOR 1 COMPLEX SUBUNIT 3"/>
    <property type="match status" value="1"/>
</dbReference>
<dbReference type="GO" id="GO:0000381">
    <property type="term" value="P:regulation of alternative mRNA splicing, via spliceosome"/>
    <property type="evidence" value="ECO:0007669"/>
    <property type="project" value="EnsemblMetazoa"/>
</dbReference>
<evidence type="ECO:0000259" key="13">
    <source>
        <dbReference type="SMART" id="SM00973"/>
    </source>
</evidence>
<dbReference type="FunFam" id="1.10.3380.10:FF:000001">
    <property type="entry name" value="U5 small nuclear ribonucleoprotein helicase"/>
    <property type="match status" value="1"/>
</dbReference>
<evidence type="ECO:0000256" key="2">
    <source>
        <dbReference type="ARBA" id="ARBA00004240"/>
    </source>
</evidence>
<dbReference type="InterPro" id="IPR036390">
    <property type="entry name" value="WH_DNA-bd_sf"/>
</dbReference>
<name>B4INI1_DROSE</name>
<evidence type="ECO:0000313" key="15">
    <source>
        <dbReference type="Proteomes" id="UP000001292"/>
    </source>
</evidence>
<dbReference type="Gene3D" id="1.10.3380.10">
    <property type="entry name" value="Sec63 N-terminal domain-like domain"/>
    <property type="match status" value="2"/>
</dbReference>
<evidence type="ECO:0000256" key="12">
    <source>
        <dbReference type="ARBA" id="ARBA00054527"/>
    </source>
</evidence>
<accession>B4INI1</accession>
<feature type="domain" description="SEC63" evidence="13">
    <location>
        <begin position="509"/>
        <end position="722"/>
    </location>
</feature>
<dbReference type="InterPro" id="IPR004179">
    <property type="entry name" value="Sec63-dom"/>
</dbReference>
<dbReference type="Pfam" id="PF02889">
    <property type="entry name" value="Sec63"/>
    <property type="match status" value="2"/>
</dbReference>
<evidence type="ECO:0000256" key="8">
    <source>
        <dbReference type="ARBA" id="ARBA00022840"/>
    </source>
</evidence>
<sequence length="723" mass="83969">IRGTDIYDAKHGSFVDLGILDVLQIFGRAGRPQFDKSGVGTIITSYDKLNHYLSLLTNQFPIESNFVNCLADNLNAEIGLGTITNVDEAIEWLSYTYLFVRMRINPHVYGIEYSELEKDPTLEARRRALIMSAAMSLDKARMMRFNQRTMDMNITDLGRTASYFYIKYDTVETFNELMKPFMTQAEILAMISQAQEFQQLKVRDDEMEELDELKSAYCKIKPYGGSENVHGKVNILIQTYLSNGYVKSFSLSSDMSYITTNIGRISRALFSIVLRQNNAVLSGNMLQLCKMFERRQWDFDCHLRQFPAINAETIDKLERRGLSVYRLRDMEHRELKEWLRSSTYADLVIRSAHELPLLEVEASLQPITRTVLRIKVDIWPSFTWNDRVHGKTCQSFWLWIEDPESNYIYHSELFQVTRKLVMSGQSQQLVMTIPNAEIVAGTVQSKQAALDYLTWTYFFRRLLRNPSYYQLQDIEPENVNKFMSNLVERVVYELSAAACLVERDGCLVPTFLGRISSYYYLSYRTMQHFLEDLQPGMSTKKVLLAIADSYEFDQLPVRHNEDKHNEQMAEVSRFRPPSSSWDSSYTKTFLLLQAHFARQSLPNSDYLTDTKSALDNATRVMQAMVDYTAERGWLSTTLVVQQLMQSVIQARWFDGSEFLTLPGVNEDNLDAFLNIPHDDYDYLTLPVLKELCKQEYEVLAKPLRDAFEEHEIEQMYKVHFVLT</sequence>
<evidence type="ECO:0000256" key="10">
    <source>
        <dbReference type="ARBA" id="ARBA00023136"/>
    </source>
</evidence>
<evidence type="ECO:0000256" key="5">
    <source>
        <dbReference type="ARBA" id="ARBA00022801"/>
    </source>
</evidence>
<feature type="domain" description="SEC63" evidence="13">
    <location>
        <begin position="154"/>
        <end position="458"/>
    </location>
</feature>
<keyword evidence="5" id="KW-0378">Hydrolase</keyword>
<dbReference type="GO" id="GO:0005634">
    <property type="term" value="C:nucleus"/>
    <property type="evidence" value="ECO:0007669"/>
    <property type="project" value="TreeGrafter"/>
</dbReference>
<evidence type="ECO:0000256" key="4">
    <source>
        <dbReference type="ARBA" id="ARBA00022741"/>
    </source>
</evidence>
<dbReference type="Gene3D" id="1.10.10.10">
    <property type="entry name" value="Winged helix-like DNA-binding domain superfamily/Winged helix DNA-binding domain"/>
    <property type="match status" value="1"/>
</dbReference>
<dbReference type="SUPFAM" id="SSF46785">
    <property type="entry name" value="Winged helix' DNA-binding domain"/>
    <property type="match status" value="2"/>
</dbReference>
<dbReference type="FunFam" id="1.10.10.10:FF:000024">
    <property type="entry name" value="U5 small nuclear ribonucleoprotein helicase"/>
    <property type="match status" value="1"/>
</dbReference>
<dbReference type="HOGENOM" id="CLU_382940_0_0_1"/>
<dbReference type="PhylomeDB" id="B4INI1"/>
<evidence type="ECO:0000256" key="3">
    <source>
        <dbReference type="ARBA" id="ARBA00022692"/>
    </source>
</evidence>
<evidence type="ECO:0000313" key="14">
    <source>
        <dbReference type="EMBL" id="EDW50879.1"/>
    </source>
</evidence>
<keyword evidence="3" id="KW-0812">Transmembrane</keyword>
<keyword evidence="6" id="KW-0347">Helicase</keyword>
<dbReference type="GO" id="GO:0005783">
    <property type="term" value="C:endoplasmic reticulum"/>
    <property type="evidence" value="ECO:0007669"/>
    <property type="project" value="UniProtKB-SubCell"/>
</dbReference>
<dbReference type="GO" id="GO:0016787">
    <property type="term" value="F:hydrolase activity"/>
    <property type="evidence" value="ECO:0007669"/>
    <property type="project" value="UniProtKB-KW"/>
</dbReference>
<evidence type="ECO:0000256" key="7">
    <source>
        <dbReference type="ARBA" id="ARBA00022824"/>
    </source>
</evidence>
<dbReference type="Proteomes" id="UP000001292">
    <property type="component" value="Unassembled WGS sequence"/>
</dbReference>
<dbReference type="SMR" id="B4INI1"/>
<keyword evidence="7" id="KW-0256">Endoplasmic reticulum</keyword>
<keyword evidence="15" id="KW-1185">Reference proteome</keyword>
<dbReference type="InterPro" id="IPR027417">
    <property type="entry name" value="P-loop_NTPase"/>
</dbReference>
<keyword evidence="4" id="KW-0547">Nucleotide-binding</keyword>
<keyword evidence="10" id="KW-0472">Membrane</keyword>
<gene>
    <name evidence="14" type="primary">Dsec\GM22806</name>
    <name evidence="14" type="ORF">Dsec_GM22806</name>
</gene>
<dbReference type="GO" id="GO:0003723">
    <property type="term" value="F:RNA binding"/>
    <property type="evidence" value="ECO:0007669"/>
    <property type="project" value="TreeGrafter"/>
</dbReference>
<dbReference type="SUPFAM" id="SSF81296">
    <property type="entry name" value="E set domains"/>
    <property type="match status" value="1"/>
</dbReference>
<dbReference type="Gene3D" id="2.60.40.150">
    <property type="entry name" value="C2 domain"/>
    <property type="match status" value="1"/>
</dbReference>
<dbReference type="PANTHER" id="PTHR24075">
    <property type="entry name" value="SEC63 DOMAIN-CONTAINING"/>
    <property type="match status" value="1"/>
</dbReference>
<comment type="function">
    <text evidence="12">Catalyzes the ATP-dependent unwinding of U4/U6 RNA duplices, an essential step in the assembly of a catalytically active spliceosome. Plays a role in pre-mRNA splicing.</text>
</comment>
<dbReference type="InterPro" id="IPR057842">
    <property type="entry name" value="WH_MER3"/>
</dbReference>
<dbReference type="Gene3D" id="3.40.50.300">
    <property type="entry name" value="P-loop containing nucleotide triphosphate hydrolases"/>
    <property type="match status" value="1"/>
</dbReference>
<dbReference type="GO" id="GO:0016020">
    <property type="term" value="C:membrane"/>
    <property type="evidence" value="ECO:0007669"/>
    <property type="project" value="UniProtKB-SubCell"/>
</dbReference>
<evidence type="ECO:0000256" key="6">
    <source>
        <dbReference type="ARBA" id="ARBA00022806"/>
    </source>
</evidence>
<dbReference type="InterPro" id="IPR014756">
    <property type="entry name" value="Ig_E-set"/>
</dbReference>
<dbReference type="Pfam" id="PF23445">
    <property type="entry name" value="WHD_SNRNP200"/>
    <property type="match status" value="1"/>
</dbReference>
<dbReference type="SMART" id="SM00973">
    <property type="entry name" value="Sec63"/>
    <property type="match status" value="2"/>
</dbReference>
<keyword evidence="11" id="KW-0143">Chaperone</keyword>
<dbReference type="SUPFAM" id="SSF52540">
    <property type="entry name" value="P-loop containing nucleoside triphosphate hydrolases"/>
    <property type="match status" value="1"/>
</dbReference>
<proteinExistence type="predicted"/>
<evidence type="ECO:0000256" key="9">
    <source>
        <dbReference type="ARBA" id="ARBA00022989"/>
    </source>
</evidence>
<dbReference type="AlphaFoldDB" id="B4INI1"/>
<dbReference type="GO" id="GO:0005524">
    <property type="term" value="F:ATP binding"/>
    <property type="evidence" value="ECO:0007669"/>
    <property type="project" value="UniProtKB-KW"/>
</dbReference>
<keyword evidence="9" id="KW-1133">Transmembrane helix</keyword>
<dbReference type="Gene3D" id="1.10.150.20">
    <property type="entry name" value="5' to 3' exonuclease, C-terminal subdomain"/>
    <property type="match status" value="1"/>
</dbReference>
<organism evidence="15">
    <name type="scientific">Drosophila sechellia</name>
    <name type="common">Fruit fly</name>
    <dbReference type="NCBI Taxonomy" id="7238"/>
    <lineage>
        <taxon>Eukaryota</taxon>
        <taxon>Metazoa</taxon>
        <taxon>Ecdysozoa</taxon>
        <taxon>Arthropoda</taxon>
        <taxon>Hexapoda</taxon>
        <taxon>Insecta</taxon>
        <taxon>Pterygota</taxon>
        <taxon>Neoptera</taxon>
        <taxon>Endopterygota</taxon>
        <taxon>Diptera</taxon>
        <taxon>Brachycera</taxon>
        <taxon>Muscomorpha</taxon>
        <taxon>Ephydroidea</taxon>
        <taxon>Drosophilidae</taxon>
        <taxon>Drosophila</taxon>
        <taxon>Sophophora</taxon>
    </lineage>
</organism>
<keyword evidence="8" id="KW-0067">ATP-binding</keyword>
<dbReference type="SUPFAM" id="SSF158702">
    <property type="entry name" value="Sec63 N-terminal domain-like"/>
    <property type="match status" value="2"/>
</dbReference>
<dbReference type="InterPro" id="IPR035892">
    <property type="entry name" value="C2_domain_sf"/>
</dbReference>
<comment type="subcellular location">
    <subcellularLocation>
        <location evidence="2">Endoplasmic reticulum</location>
    </subcellularLocation>
    <subcellularLocation>
        <location evidence="1">Membrane</location>
        <topology evidence="1">Multi-pass membrane protein</topology>
    </subcellularLocation>
</comment>
<feature type="non-terminal residue" evidence="14">
    <location>
        <position position="1"/>
    </location>
</feature>
<dbReference type="FunFam" id="1.10.150.20:FF:000119">
    <property type="entry name" value="GM24241"/>
    <property type="match status" value="1"/>
</dbReference>
<dbReference type="FunFam" id="1.10.10.10:FF:000012">
    <property type="entry name" value="U5 small nuclear ribonucleoprotein helicase"/>
    <property type="match status" value="1"/>
</dbReference>